<feature type="region of interest" description="Disordered" evidence="1">
    <location>
        <begin position="270"/>
        <end position="289"/>
    </location>
</feature>
<dbReference type="InterPro" id="IPR016024">
    <property type="entry name" value="ARM-type_fold"/>
</dbReference>
<dbReference type="AlphaFoldDB" id="A0A7S4K9J7"/>
<proteinExistence type="predicted"/>
<organism evidence="2">
    <name type="scientific">Odontella aurita</name>
    <dbReference type="NCBI Taxonomy" id="265563"/>
    <lineage>
        <taxon>Eukaryota</taxon>
        <taxon>Sar</taxon>
        <taxon>Stramenopiles</taxon>
        <taxon>Ochrophyta</taxon>
        <taxon>Bacillariophyta</taxon>
        <taxon>Mediophyceae</taxon>
        <taxon>Biddulphiophycidae</taxon>
        <taxon>Eupodiscales</taxon>
        <taxon>Odontellaceae</taxon>
        <taxon>Odontella</taxon>
    </lineage>
</organism>
<dbReference type="Gene3D" id="1.25.10.10">
    <property type="entry name" value="Leucine-rich Repeat Variant"/>
    <property type="match status" value="1"/>
</dbReference>
<feature type="compositionally biased region" description="Acidic residues" evidence="1">
    <location>
        <begin position="348"/>
        <end position="360"/>
    </location>
</feature>
<gene>
    <name evidence="2" type="ORF">OAUR00152_LOCUS41433</name>
</gene>
<accession>A0A7S4K9J7</accession>
<feature type="region of interest" description="Disordered" evidence="1">
    <location>
        <begin position="178"/>
        <end position="229"/>
    </location>
</feature>
<dbReference type="PANTHER" id="PTHR10257">
    <property type="entry name" value="SERINE/THREONINE PROTEIN PHOSPHATASE 2A PP2A REGULATORY SUBUNIT B"/>
    <property type="match status" value="1"/>
</dbReference>
<feature type="compositionally biased region" description="Basic and acidic residues" evidence="1">
    <location>
        <begin position="72"/>
        <end position="81"/>
    </location>
</feature>
<evidence type="ECO:0008006" key="3">
    <source>
        <dbReference type="Google" id="ProtNLM"/>
    </source>
</evidence>
<dbReference type="InterPro" id="IPR011989">
    <property type="entry name" value="ARM-like"/>
</dbReference>
<dbReference type="EMBL" id="HBKQ01060767">
    <property type="protein sequence ID" value="CAE2287887.1"/>
    <property type="molecule type" value="Transcribed_RNA"/>
</dbReference>
<dbReference type="Pfam" id="PF01603">
    <property type="entry name" value="B56"/>
    <property type="match status" value="1"/>
</dbReference>
<sequence>MMNVRFELPASKSSDLFDDLIVPVVETFPTLSHETSPVSVAVGPGLSLPGLPAPHSGKKEAVAGANDLYSPAERRAGDSRRPGPLIGGPSEIAGTQTSQVPESPMPVRFQDCVRYPELDHRALGGSEADCVQPCLVSSPEGDQPGSVAVTSVDAIAALVQRPGVMVRARVVGSRDRDPTVREKCACTGENERDSQAFSGSGCGSGGSGTGSLSPSSSESSESSSSESSWYYNSDNELVHDGKIYLSITEVPWEAREFLLIRRLEQCSIAPNSPPRSVMKTKNDSFAREKKGEESRLAALHDMLNYFGTGEGADFLRNRKVRELCARLFHSYVTRTLPPRTLHHGNADLLEDDEGSEDGGGQDDVSSSQTSARYDGRWPELKVVYRILHLLASSDSAYSALGPSFMTEMLCQNLVHRFHSHDSRERRRLRTVIHAVYSRFKERRVLLKAAIADFFLSFVYECDEHKAAPARHNGIKELLDFYCCVVSGYTLPVKSSNIHALEHILIPLHRPRNLASFHRNLVDCMLEHAKKERKATKLIIRSLLRLWPWANPPKQILFLGEMEELMELLSIQQMNELCPVLARFLSRLLATEHCHILIKALTLWQNESLVNFFLESPHASTLLPCLYTPLLMHSRGHRNGEVRAFAKFILDLYETTVPSIFQTCCEEHDGEQDQKAMYQNEVANQWKSIEVQAELNRWYAKHHKNIIFSDKR</sequence>
<feature type="compositionally biased region" description="Basic and acidic residues" evidence="1">
    <location>
        <begin position="178"/>
        <end position="194"/>
    </location>
</feature>
<evidence type="ECO:0000256" key="1">
    <source>
        <dbReference type="SAM" id="MobiDB-lite"/>
    </source>
</evidence>
<protein>
    <recommendedName>
        <fullName evidence="3">Serine/threonine protein phosphatase 2A regulatory subunit</fullName>
    </recommendedName>
</protein>
<feature type="compositionally biased region" description="Low complexity" evidence="1">
    <location>
        <begin position="210"/>
        <end position="228"/>
    </location>
</feature>
<evidence type="ECO:0000313" key="2">
    <source>
        <dbReference type="EMBL" id="CAE2287887.1"/>
    </source>
</evidence>
<feature type="compositionally biased region" description="Basic and acidic residues" evidence="1">
    <location>
        <begin position="280"/>
        <end position="289"/>
    </location>
</feature>
<feature type="region of interest" description="Disordered" evidence="1">
    <location>
        <begin position="342"/>
        <end position="371"/>
    </location>
</feature>
<dbReference type="GO" id="GO:0019888">
    <property type="term" value="F:protein phosphatase regulator activity"/>
    <property type="evidence" value="ECO:0007669"/>
    <property type="project" value="InterPro"/>
</dbReference>
<feature type="compositionally biased region" description="Gly residues" evidence="1">
    <location>
        <begin position="200"/>
        <end position="209"/>
    </location>
</feature>
<dbReference type="SUPFAM" id="SSF48371">
    <property type="entry name" value="ARM repeat"/>
    <property type="match status" value="1"/>
</dbReference>
<dbReference type="InterPro" id="IPR002554">
    <property type="entry name" value="PP2A_B56"/>
</dbReference>
<dbReference type="PANTHER" id="PTHR10257:SF3">
    <property type="entry name" value="SERINE_THREONINE-PROTEIN PHOSPHATASE 2A 56 KDA REGULATORY SUBUNIT GAMMA ISOFORM"/>
    <property type="match status" value="1"/>
</dbReference>
<feature type="region of interest" description="Disordered" evidence="1">
    <location>
        <begin position="70"/>
        <end position="104"/>
    </location>
</feature>
<dbReference type="GO" id="GO:0000159">
    <property type="term" value="C:protein phosphatase type 2A complex"/>
    <property type="evidence" value="ECO:0007669"/>
    <property type="project" value="InterPro"/>
</dbReference>
<name>A0A7S4K9J7_9STRA</name>
<reference evidence="2" key="1">
    <citation type="submission" date="2021-01" db="EMBL/GenBank/DDBJ databases">
        <authorList>
            <person name="Corre E."/>
            <person name="Pelletier E."/>
            <person name="Niang G."/>
            <person name="Scheremetjew M."/>
            <person name="Finn R."/>
            <person name="Kale V."/>
            <person name="Holt S."/>
            <person name="Cochrane G."/>
            <person name="Meng A."/>
            <person name="Brown T."/>
            <person name="Cohen L."/>
        </authorList>
    </citation>
    <scope>NUCLEOTIDE SEQUENCE</scope>
    <source>
        <strain evidence="2">Isolate 1302-5</strain>
    </source>
</reference>
<dbReference type="GO" id="GO:0007165">
    <property type="term" value="P:signal transduction"/>
    <property type="evidence" value="ECO:0007669"/>
    <property type="project" value="InterPro"/>
</dbReference>